<dbReference type="InterPro" id="IPR013763">
    <property type="entry name" value="Cyclin-like_dom"/>
</dbReference>
<reference evidence="8 9" key="1">
    <citation type="submission" date="2019-02" db="EMBL/GenBank/DDBJ databases">
        <authorList>
            <person name="Lehtovirta-Morley E L."/>
        </authorList>
    </citation>
    <scope>NUCLEOTIDE SEQUENCE [LARGE SCALE GENOMIC DNA]</scope>
    <source>
        <strain evidence="8">NFRAN1</strain>
    </source>
</reference>
<dbReference type="AlphaFoldDB" id="A0A484IEM5"/>
<dbReference type="InterPro" id="IPR036915">
    <property type="entry name" value="Cyclin-like_sf"/>
</dbReference>
<dbReference type="GO" id="GO:0017025">
    <property type="term" value="F:TBP-class protein binding"/>
    <property type="evidence" value="ECO:0007669"/>
    <property type="project" value="InterPro"/>
</dbReference>
<dbReference type="SUPFAM" id="SSF47954">
    <property type="entry name" value="Cyclin-like"/>
    <property type="match status" value="2"/>
</dbReference>
<dbReference type="PROSITE" id="PS00782">
    <property type="entry name" value="TFIIB"/>
    <property type="match status" value="1"/>
</dbReference>
<protein>
    <recommendedName>
        <fullName evidence="2">Transcription initiation factor IIB</fullName>
    </recommendedName>
</protein>
<keyword evidence="6" id="KW-0479">Metal-binding</keyword>
<comment type="similarity">
    <text evidence="1">Belongs to the TFIIB family.</text>
</comment>
<evidence type="ECO:0000313" key="8">
    <source>
        <dbReference type="EMBL" id="VFJ15267.1"/>
    </source>
</evidence>
<dbReference type="InterPro" id="IPR013137">
    <property type="entry name" value="Znf_TFIIB"/>
</dbReference>
<evidence type="ECO:0000256" key="3">
    <source>
        <dbReference type="ARBA" id="ARBA00022737"/>
    </source>
</evidence>
<dbReference type="InterPro" id="IPR023486">
    <property type="entry name" value="TFIIB_CS"/>
</dbReference>
<dbReference type="Pfam" id="PF00382">
    <property type="entry name" value="TFIIB"/>
    <property type="match status" value="2"/>
</dbReference>
<dbReference type="GO" id="GO:0097550">
    <property type="term" value="C:transcription preinitiation complex"/>
    <property type="evidence" value="ECO:0007669"/>
    <property type="project" value="TreeGrafter"/>
</dbReference>
<dbReference type="EMBL" id="LR216287">
    <property type="protein sequence ID" value="VFJ15267.1"/>
    <property type="molecule type" value="Genomic_DNA"/>
</dbReference>
<keyword evidence="8" id="KW-0648">Protein biosynthesis</keyword>
<dbReference type="InterPro" id="IPR013150">
    <property type="entry name" value="TFIIB_cyclin"/>
</dbReference>
<dbReference type="Gene3D" id="1.10.472.170">
    <property type="match status" value="1"/>
</dbReference>
<dbReference type="Gene3D" id="1.10.472.10">
    <property type="entry name" value="Cyclin-like"/>
    <property type="match status" value="1"/>
</dbReference>
<evidence type="ECO:0000256" key="2">
    <source>
        <dbReference type="ARBA" id="ARBA00013932"/>
    </source>
</evidence>
<keyword evidence="9" id="KW-1185">Reference proteome</keyword>
<dbReference type="GO" id="GO:0070897">
    <property type="term" value="P:transcription preinitiation complex assembly"/>
    <property type="evidence" value="ECO:0007669"/>
    <property type="project" value="InterPro"/>
</dbReference>
<feature type="domain" description="TFIIB-type" evidence="7">
    <location>
        <begin position="36"/>
        <end position="68"/>
    </location>
</feature>
<evidence type="ECO:0000256" key="4">
    <source>
        <dbReference type="ARBA" id="ARBA00023015"/>
    </source>
</evidence>
<evidence type="ECO:0000256" key="1">
    <source>
        <dbReference type="ARBA" id="ARBA00010857"/>
    </source>
</evidence>
<organism evidence="8 9">
    <name type="scientific">Candidatus Nitrosocosmicus franklandianus</name>
    <dbReference type="NCBI Taxonomy" id="1798806"/>
    <lineage>
        <taxon>Archaea</taxon>
        <taxon>Nitrososphaerota</taxon>
        <taxon>Nitrososphaeria</taxon>
        <taxon>Nitrososphaerales</taxon>
        <taxon>Nitrososphaeraceae</taxon>
        <taxon>Candidatus Nitrosocosmicus</taxon>
    </lineage>
</organism>
<proteinExistence type="inferred from homology"/>
<evidence type="ECO:0000256" key="5">
    <source>
        <dbReference type="ARBA" id="ARBA00023163"/>
    </source>
</evidence>
<keyword evidence="6" id="KW-0863">Zinc-finger</keyword>
<name>A0A484IEM5_9ARCH</name>
<dbReference type="PANTHER" id="PTHR11618:SF13">
    <property type="entry name" value="TRANSCRIPTION INITIATION FACTOR IIB"/>
    <property type="match status" value="1"/>
</dbReference>
<accession>A0A484IEM5</accession>
<keyword evidence="4" id="KW-0805">Transcription regulation</keyword>
<evidence type="ECO:0000256" key="6">
    <source>
        <dbReference type="PROSITE-ProRule" id="PRU00469"/>
    </source>
</evidence>
<keyword evidence="6" id="KW-0862">Zinc</keyword>
<gene>
    <name evidence="8" type="ORF">NFRAN_2944</name>
</gene>
<evidence type="ECO:0000259" key="7">
    <source>
        <dbReference type="PROSITE" id="PS51134"/>
    </source>
</evidence>
<dbReference type="Pfam" id="PF08271">
    <property type="entry name" value="Zn_Ribbon_TF"/>
    <property type="match status" value="1"/>
</dbReference>
<sequence>MIFIIETIKCVSHIIYKTRNVEEKIKMSQKLMNSYSSTLCPLCNKPTNIITDQESGELICTACGTVIVDQNRQENLGWMNSNTEEINFRSRTGAPTSLAKYDRGLSTVIGKIDRDASGRQIDVSMRSRIGRWRTWDARTQTNDSSKRNLQTAFVHLYMVKDALGLPEHAIEKVAYLYRKIQERKLIKGRTIKGALAVASYIACREMGIPRSLREISKIMNLKEKEVARIYRKVMVELDLKIPQVDAVKEIIKISNMCSVSEKSKRVAIRILISVMKTSSSVGKNPMGLAGASLYLACKENGEELTQSKIAEVAGVTEVTLRHDLDLLLDLPELKVRN</sequence>
<keyword evidence="5" id="KW-0804">Transcription</keyword>
<dbReference type="PRINTS" id="PR00685">
    <property type="entry name" value="TIFACTORIIB"/>
</dbReference>
<dbReference type="GO" id="GO:0008270">
    <property type="term" value="F:zinc ion binding"/>
    <property type="evidence" value="ECO:0007669"/>
    <property type="project" value="UniProtKB-KW"/>
</dbReference>
<dbReference type="InterPro" id="IPR000812">
    <property type="entry name" value="TFIIB"/>
</dbReference>
<dbReference type="GO" id="GO:0003743">
    <property type="term" value="F:translation initiation factor activity"/>
    <property type="evidence" value="ECO:0007669"/>
    <property type="project" value="UniProtKB-KW"/>
</dbReference>
<dbReference type="SMART" id="SM00385">
    <property type="entry name" value="CYCLIN"/>
    <property type="match status" value="2"/>
</dbReference>
<dbReference type="SUPFAM" id="SSF57783">
    <property type="entry name" value="Zinc beta-ribbon"/>
    <property type="match status" value="1"/>
</dbReference>
<keyword evidence="8" id="KW-0396">Initiation factor</keyword>
<dbReference type="KEGG" id="nfn:NFRAN_2944"/>
<evidence type="ECO:0000313" key="9">
    <source>
        <dbReference type="Proteomes" id="UP000294299"/>
    </source>
</evidence>
<dbReference type="Proteomes" id="UP000294299">
    <property type="component" value="Chromosome NFRAN"/>
</dbReference>
<dbReference type="PROSITE" id="PS51134">
    <property type="entry name" value="ZF_TFIIB"/>
    <property type="match status" value="1"/>
</dbReference>
<dbReference type="PANTHER" id="PTHR11618">
    <property type="entry name" value="TRANSCRIPTION INITIATION FACTOR IIB-RELATED"/>
    <property type="match status" value="1"/>
</dbReference>
<keyword evidence="3" id="KW-0677">Repeat</keyword>